<protein>
    <submittedName>
        <fullName evidence="2">Trehalose utilization</fullName>
    </submittedName>
</protein>
<keyword evidence="3" id="KW-1185">Reference proteome</keyword>
<dbReference type="PANTHER" id="PTHR40469:SF2">
    <property type="entry name" value="GALACTOSE-BINDING DOMAIN-LIKE SUPERFAMILY PROTEIN"/>
    <property type="match status" value="1"/>
</dbReference>
<dbReference type="Gene3D" id="3.40.50.880">
    <property type="match status" value="1"/>
</dbReference>
<dbReference type="EMBL" id="CP036276">
    <property type="protein sequence ID" value="QDU45368.1"/>
    <property type="molecule type" value="Genomic_DNA"/>
</dbReference>
<organism evidence="2 3">
    <name type="scientific">Symmachiella dynata</name>
    <dbReference type="NCBI Taxonomy" id="2527995"/>
    <lineage>
        <taxon>Bacteria</taxon>
        <taxon>Pseudomonadati</taxon>
        <taxon>Planctomycetota</taxon>
        <taxon>Planctomycetia</taxon>
        <taxon>Planctomycetales</taxon>
        <taxon>Planctomycetaceae</taxon>
        <taxon>Symmachiella</taxon>
    </lineage>
</organism>
<gene>
    <name evidence="2" type="ORF">Mal52_38620</name>
</gene>
<dbReference type="PANTHER" id="PTHR40469">
    <property type="entry name" value="SECRETED GLYCOSYL HYDROLASE"/>
    <property type="match status" value="1"/>
</dbReference>
<dbReference type="RefSeq" id="WP_197534305.1">
    <property type="nucleotide sequence ID" value="NZ_CP036276.1"/>
</dbReference>
<feature type="domain" description="ThuA-like" evidence="1">
    <location>
        <begin position="37"/>
        <end position="279"/>
    </location>
</feature>
<accession>A0A517ZSA8</accession>
<dbReference type="KEGG" id="sdyn:Mal52_38620"/>
<reference evidence="2 3" key="1">
    <citation type="submission" date="2019-02" db="EMBL/GenBank/DDBJ databases">
        <title>Deep-cultivation of Planctomycetes and their phenomic and genomic characterization uncovers novel biology.</title>
        <authorList>
            <person name="Wiegand S."/>
            <person name="Jogler M."/>
            <person name="Boedeker C."/>
            <person name="Pinto D."/>
            <person name="Vollmers J."/>
            <person name="Rivas-Marin E."/>
            <person name="Kohn T."/>
            <person name="Peeters S.H."/>
            <person name="Heuer A."/>
            <person name="Rast P."/>
            <person name="Oberbeckmann S."/>
            <person name="Bunk B."/>
            <person name="Jeske O."/>
            <person name="Meyerdierks A."/>
            <person name="Storesund J.E."/>
            <person name="Kallscheuer N."/>
            <person name="Luecker S."/>
            <person name="Lage O.M."/>
            <person name="Pohl T."/>
            <person name="Merkel B.J."/>
            <person name="Hornburger P."/>
            <person name="Mueller R.-W."/>
            <person name="Bruemmer F."/>
            <person name="Labrenz M."/>
            <person name="Spormann A.M."/>
            <person name="Op den Camp H."/>
            <person name="Overmann J."/>
            <person name="Amann R."/>
            <person name="Jetten M.S.M."/>
            <person name="Mascher T."/>
            <person name="Medema M.H."/>
            <person name="Devos D.P."/>
            <person name="Kaster A.-K."/>
            <person name="Ovreas L."/>
            <person name="Rohde M."/>
            <person name="Galperin M.Y."/>
            <person name="Jogler C."/>
        </authorList>
    </citation>
    <scope>NUCLEOTIDE SEQUENCE [LARGE SCALE GENOMIC DNA]</scope>
    <source>
        <strain evidence="2 3">Mal52</strain>
    </source>
</reference>
<dbReference type="InterPro" id="IPR029062">
    <property type="entry name" value="Class_I_gatase-like"/>
</dbReference>
<dbReference type="InterPro" id="IPR006311">
    <property type="entry name" value="TAT_signal"/>
</dbReference>
<dbReference type="InterPro" id="IPR029010">
    <property type="entry name" value="ThuA-like"/>
</dbReference>
<proteinExistence type="predicted"/>
<name>A0A517ZSA8_9PLAN</name>
<sequence length="309" mass="34363">MFNRREMLAATAAAASTYGLGSFPAGWADDKTGKRRKVLMYTRSEGYQHASVSRDKAEYGPAELVLMDLGQKHGFDVYATKDGSIFTPENIAKYDAFFFYTQGDLSQSKSRDESPPVSAEGKAAFLQAIKDGKGFVATHSASDTYHSPEHYGKNQFVNQPNRDPYIEMIGGEFIKHGPQQVAKMVIADPKFPGLEDRSKSFEMHDEWYSLKNFADDLHVVLIQETAGMKGSDYDRPNFPATWARKHGKGRVFYSSMGHRADVWTNPIFQNLILGALSWATGNVNADITPNLRQVTPEFATMPPAPAKKS</sequence>
<dbReference type="Pfam" id="PF06283">
    <property type="entry name" value="ThuA"/>
    <property type="match status" value="1"/>
</dbReference>
<dbReference type="SUPFAM" id="SSF52317">
    <property type="entry name" value="Class I glutamine amidotransferase-like"/>
    <property type="match status" value="1"/>
</dbReference>
<dbReference type="Proteomes" id="UP000319383">
    <property type="component" value="Chromosome"/>
</dbReference>
<dbReference type="AlphaFoldDB" id="A0A517ZSA8"/>
<evidence type="ECO:0000259" key="1">
    <source>
        <dbReference type="Pfam" id="PF06283"/>
    </source>
</evidence>
<dbReference type="PROSITE" id="PS51318">
    <property type="entry name" value="TAT"/>
    <property type="match status" value="1"/>
</dbReference>
<evidence type="ECO:0000313" key="2">
    <source>
        <dbReference type="EMBL" id="QDU45368.1"/>
    </source>
</evidence>
<evidence type="ECO:0000313" key="3">
    <source>
        <dbReference type="Proteomes" id="UP000319383"/>
    </source>
</evidence>